<dbReference type="SUPFAM" id="SSF51126">
    <property type="entry name" value="Pectin lyase-like"/>
    <property type="match status" value="1"/>
</dbReference>
<dbReference type="AlphaFoldDB" id="A0A4V2UV47"/>
<evidence type="ECO:0000313" key="3">
    <source>
        <dbReference type="Proteomes" id="UP000294599"/>
    </source>
</evidence>
<dbReference type="Gene3D" id="2.60.120.260">
    <property type="entry name" value="Galactose-binding domain-like"/>
    <property type="match status" value="1"/>
</dbReference>
<gene>
    <name evidence="2" type="ORF">EDC25_1237</name>
</gene>
<dbReference type="InterPro" id="IPR011050">
    <property type="entry name" value="Pectin_lyase_fold/virulence"/>
</dbReference>
<reference evidence="2 3" key="1">
    <citation type="submission" date="2019-03" db="EMBL/GenBank/DDBJ databases">
        <title>Genomic Encyclopedia of Type Strains, Phase IV (KMG-IV): sequencing the most valuable type-strain genomes for metagenomic binning, comparative biology and taxonomic classification.</title>
        <authorList>
            <person name="Goeker M."/>
        </authorList>
    </citation>
    <scope>NUCLEOTIDE SEQUENCE [LARGE SCALE GENOMIC DNA]</scope>
    <source>
        <strain evidence="2 3">DSM 21944</strain>
    </source>
</reference>
<sequence>MCISSNRSRLPSLIGLAGTLLPLLAGSADAADYRVGDGAGCTHSTIQAAINAAHTNPGPDRIHIARNLTWTAQELVIDTAQELDLIGGYDTCAPGTPSGTTTLNGAGGNARSVLRILGASGAWIRLRNLFIRGGDIAGNGEGGGIFFQGNGRLDIADTTLTQNSAGYGGGLFARGTGIAAEVLFGNNVIVSDNTARYSGGGVYIDQLEFAMREPGSVIMWNTAEGLGGTGGYGGGLMIRSGNLNAYAYLGPGVTSLGTIFANTGVFGGGVAVVSQDTDEVGNAMLLTQMTSAESPMRIRGNTATQAGGGLYTRSWNSATSGLSLGSAWLWNSQINENQAPDGAAIYVAAHDSFLGSPWGSNVDINAYALPDTNACPVGQPCGSISDNRAATFDNQLTNGAIIRVEESGRLVIGSGHAGVGGVLIEGNQGGSLVHAGDESKVNLQNTLIADNTLTGALIDVGSGDDDHLRLRIIDSTLAGNEIGGSHMLAIGERGFQLSRSIFWQPGKPILQCNGCERPFGTFDRIIASERDSLDGGNTPDVLVASPRFVDLANGDYRLRAASPAVDATVPVTGNDIDVFGLPRDQRLPVIVGAARDIGALERQALMPLLHNGDFDSNLNAWEALIPGAISRDGSQNASGGTGSGSMLVSVSNIASPRVTAARQCVHLPFPARYTLNAWGKSHGLFTDQVTLRWELRLNGSEDCTGTVIASGDHDLTSGNAWHRPAQAVTFDVTAEQWTTNTSLGVYAVVTDSVDFPNGGVLGRFDGVTLEIESLDDLIFADGFE</sequence>
<evidence type="ECO:0000313" key="2">
    <source>
        <dbReference type="EMBL" id="TCS94337.1"/>
    </source>
</evidence>
<dbReference type="SMART" id="SM00710">
    <property type="entry name" value="PbH1"/>
    <property type="match status" value="4"/>
</dbReference>
<accession>A0A4V2UV47</accession>
<dbReference type="Proteomes" id="UP000294599">
    <property type="component" value="Unassembled WGS sequence"/>
</dbReference>
<name>A0A4V2UV47_9GAMM</name>
<comment type="caution">
    <text evidence="2">The sequence shown here is derived from an EMBL/GenBank/DDBJ whole genome shotgun (WGS) entry which is preliminary data.</text>
</comment>
<keyword evidence="1" id="KW-0732">Signal</keyword>
<organism evidence="2 3">
    <name type="scientific">Pseudofulvimonas gallinarii</name>
    <dbReference type="NCBI Taxonomy" id="634155"/>
    <lineage>
        <taxon>Bacteria</taxon>
        <taxon>Pseudomonadati</taxon>
        <taxon>Pseudomonadota</taxon>
        <taxon>Gammaproteobacteria</taxon>
        <taxon>Lysobacterales</taxon>
        <taxon>Rhodanobacteraceae</taxon>
        <taxon>Pseudofulvimonas</taxon>
    </lineage>
</organism>
<feature type="chain" id="PRO_5020527842" description="Outer membrane repeat protein" evidence="1">
    <location>
        <begin position="31"/>
        <end position="784"/>
    </location>
</feature>
<feature type="signal peptide" evidence="1">
    <location>
        <begin position="1"/>
        <end position="30"/>
    </location>
</feature>
<dbReference type="OrthoDB" id="5945231at2"/>
<proteinExistence type="predicted"/>
<protein>
    <recommendedName>
        <fullName evidence="4">Outer membrane repeat protein</fullName>
    </recommendedName>
</protein>
<evidence type="ECO:0000256" key="1">
    <source>
        <dbReference type="SAM" id="SignalP"/>
    </source>
</evidence>
<dbReference type="EMBL" id="SMAF01000023">
    <property type="protein sequence ID" value="TCS94337.1"/>
    <property type="molecule type" value="Genomic_DNA"/>
</dbReference>
<keyword evidence="3" id="KW-1185">Reference proteome</keyword>
<dbReference type="RefSeq" id="WP_132577546.1">
    <property type="nucleotide sequence ID" value="NZ_JBHLWF010000021.1"/>
</dbReference>
<evidence type="ECO:0008006" key="4">
    <source>
        <dbReference type="Google" id="ProtNLM"/>
    </source>
</evidence>
<dbReference type="InterPro" id="IPR006626">
    <property type="entry name" value="PbH1"/>
</dbReference>